<organism evidence="2 3">
    <name type="scientific">Chionoecetes opilio</name>
    <name type="common">Atlantic snow crab</name>
    <name type="synonym">Cancer opilio</name>
    <dbReference type="NCBI Taxonomy" id="41210"/>
    <lineage>
        <taxon>Eukaryota</taxon>
        <taxon>Metazoa</taxon>
        <taxon>Ecdysozoa</taxon>
        <taxon>Arthropoda</taxon>
        <taxon>Crustacea</taxon>
        <taxon>Multicrustacea</taxon>
        <taxon>Malacostraca</taxon>
        <taxon>Eumalacostraca</taxon>
        <taxon>Eucarida</taxon>
        <taxon>Decapoda</taxon>
        <taxon>Pleocyemata</taxon>
        <taxon>Brachyura</taxon>
        <taxon>Eubrachyura</taxon>
        <taxon>Majoidea</taxon>
        <taxon>Majidae</taxon>
        <taxon>Chionoecetes</taxon>
    </lineage>
</organism>
<accession>A0A8J4YSZ9</accession>
<feature type="transmembrane region" description="Helical" evidence="1">
    <location>
        <begin position="6"/>
        <end position="28"/>
    </location>
</feature>
<evidence type="ECO:0000313" key="3">
    <source>
        <dbReference type="Proteomes" id="UP000770661"/>
    </source>
</evidence>
<keyword evidence="1" id="KW-1133">Transmembrane helix</keyword>
<evidence type="ECO:0000256" key="1">
    <source>
        <dbReference type="SAM" id="Phobius"/>
    </source>
</evidence>
<dbReference type="AlphaFoldDB" id="A0A8J4YSZ9"/>
<reference evidence="2" key="1">
    <citation type="submission" date="2020-07" db="EMBL/GenBank/DDBJ databases">
        <title>The High-quality genome of the commercially important snow crab, Chionoecetes opilio.</title>
        <authorList>
            <person name="Jeong J.-H."/>
            <person name="Ryu S."/>
        </authorList>
    </citation>
    <scope>NUCLEOTIDE SEQUENCE</scope>
    <source>
        <strain evidence="2">MADBK_172401_WGS</strain>
        <tissue evidence="2">Digestive gland</tissue>
    </source>
</reference>
<comment type="caution">
    <text evidence="2">The sequence shown here is derived from an EMBL/GenBank/DDBJ whole genome shotgun (WGS) entry which is preliminary data.</text>
</comment>
<dbReference type="EMBL" id="JACEEZ010000360">
    <property type="protein sequence ID" value="KAG0730239.1"/>
    <property type="molecule type" value="Genomic_DNA"/>
</dbReference>
<keyword evidence="3" id="KW-1185">Reference proteome</keyword>
<keyword evidence="1" id="KW-0472">Membrane</keyword>
<sequence>MQDDQIVNYVSILTFCAAQLGAFPLAFLHELSRHNLSTFCGDTSNSFTASCRRCEPPEKGKPGLLFLHPCPTAPFQRVVSVVGPGDRLPNAAWYTPRLGVLQQGLLMGECSPSFCFSGRTFPFFASSRHQRGAGFCHFKTTVKVPALGTPEIQGVCAVDVLR</sequence>
<dbReference type="Proteomes" id="UP000770661">
    <property type="component" value="Unassembled WGS sequence"/>
</dbReference>
<evidence type="ECO:0000313" key="2">
    <source>
        <dbReference type="EMBL" id="KAG0730239.1"/>
    </source>
</evidence>
<protein>
    <submittedName>
        <fullName evidence="2">Uncharacterized protein</fullName>
    </submittedName>
</protein>
<proteinExistence type="predicted"/>
<gene>
    <name evidence="2" type="ORF">GWK47_003301</name>
</gene>
<name>A0A8J4YSZ9_CHIOP</name>
<keyword evidence="1" id="KW-0812">Transmembrane</keyword>